<dbReference type="OrthoDB" id="8563804at2"/>
<dbReference type="InterPro" id="IPR036680">
    <property type="entry name" value="SPOR-like_sf"/>
</dbReference>
<dbReference type="InterPro" id="IPR007730">
    <property type="entry name" value="SPOR-like_dom"/>
</dbReference>
<keyword evidence="2" id="KW-1133">Transmembrane helix</keyword>
<proteinExistence type="predicted"/>
<comment type="caution">
    <text evidence="4">The sequence shown here is derived from an EMBL/GenBank/DDBJ whole genome shotgun (WGS) entry which is preliminary data.</text>
</comment>
<name>A0A6L5JWA6_RHOTE</name>
<evidence type="ECO:0000259" key="3">
    <source>
        <dbReference type="PROSITE" id="PS51724"/>
    </source>
</evidence>
<keyword evidence="2" id="KW-0472">Membrane</keyword>
<accession>A0A6L5JWA6</accession>
<feature type="region of interest" description="Disordered" evidence="1">
    <location>
        <begin position="96"/>
        <end position="206"/>
    </location>
</feature>
<dbReference type="EMBL" id="WIXJ01000001">
    <property type="protein sequence ID" value="MQY50468.1"/>
    <property type="molecule type" value="Genomic_DNA"/>
</dbReference>
<feature type="compositionally biased region" description="Basic and acidic residues" evidence="1">
    <location>
        <begin position="109"/>
        <end position="183"/>
    </location>
</feature>
<organism evidence="4 5">
    <name type="scientific">Rhodocyclus tenuis</name>
    <name type="common">Rhodospirillum tenue</name>
    <dbReference type="NCBI Taxonomy" id="1066"/>
    <lineage>
        <taxon>Bacteria</taxon>
        <taxon>Pseudomonadati</taxon>
        <taxon>Pseudomonadota</taxon>
        <taxon>Betaproteobacteria</taxon>
        <taxon>Rhodocyclales</taxon>
        <taxon>Rhodocyclaceae</taxon>
        <taxon>Rhodocyclus</taxon>
    </lineage>
</organism>
<dbReference type="PROSITE" id="PS51724">
    <property type="entry name" value="SPOR"/>
    <property type="match status" value="1"/>
</dbReference>
<gene>
    <name evidence="4" type="ORF">GHK24_01560</name>
</gene>
<evidence type="ECO:0000313" key="4">
    <source>
        <dbReference type="EMBL" id="MQY50468.1"/>
    </source>
</evidence>
<reference evidence="4 5" key="1">
    <citation type="submission" date="2019-10" db="EMBL/GenBank/DDBJ databases">
        <title>Whole-genome sequence of the purple nonsulfur photosynthetic bacterium Rhodocyclus tenuis.</title>
        <authorList>
            <person name="Kyndt J.A."/>
            <person name="Meyer T.E."/>
        </authorList>
    </citation>
    <scope>NUCLEOTIDE SEQUENCE [LARGE SCALE GENOMIC DNA]</scope>
    <source>
        <strain evidence="4 5">DSM 110</strain>
    </source>
</reference>
<feature type="region of interest" description="Disordered" evidence="1">
    <location>
        <begin position="44"/>
        <end position="81"/>
    </location>
</feature>
<protein>
    <recommendedName>
        <fullName evidence="3">SPOR domain-containing protein</fullName>
    </recommendedName>
</protein>
<feature type="compositionally biased region" description="Low complexity" evidence="1">
    <location>
        <begin position="66"/>
        <end position="80"/>
    </location>
</feature>
<feature type="compositionally biased region" description="Basic and acidic residues" evidence="1">
    <location>
        <begin position="190"/>
        <end position="206"/>
    </location>
</feature>
<dbReference type="SUPFAM" id="SSF110997">
    <property type="entry name" value="Sporulation related repeat"/>
    <property type="match status" value="1"/>
</dbReference>
<evidence type="ECO:0000313" key="5">
    <source>
        <dbReference type="Proteomes" id="UP000480275"/>
    </source>
</evidence>
<dbReference type="Pfam" id="PF05036">
    <property type="entry name" value="SPOR"/>
    <property type="match status" value="1"/>
</dbReference>
<feature type="compositionally biased region" description="Low complexity" evidence="1">
    <location>
        <begin position="97"/>
        <end position="108"/>
    </location>
</feature>
<evidence type="ECO:0000256" key="1">
    <source>
        <dbReference type="SAM" id="MobiDB-lite"/>
    </source>
</evidence>
<feature type="transmembrane region" description="Helical" evidence="2">
    <location>
        <begin position="19"/>
        <end position="37"/>
    </location>
</feature>
<sequence length="298" mass="30713">MTDTADAQLQLKKRARRRLVGAFAFAGLAAIVLPMVMDEEPKAPANDVQIRIPSLDQTPYDPTRLAANAPPAAPATGASAVDTRAAVPVAPADANGKVAPVAAPPADKAVAKAPEKPAEKSPEKPADKPADKASDKAPSRDVAKETPKEPVKEAAKPPAKELAKESSKESSKESAKDNAKDAAKASAAKAADKSAEAAKTAEESRRAAAILGGKPAAAPASDAAHVILIGAFANPGNVKQLQSKLNELSIKTYTEPLESPQGTKTRLRAGPFPSREAAEKALDRMKRIGVSGVVAAKQ</sequence>
<evidence type="ECO:0000256" key="2">
    <source>
        <dbReference type="SAM" id="Phobius"/>
    </source>
</evidence>
<dbReference type="Proteomes" id="UP000480275">
    <property type="component" value="Unassembled WGS sequence"/>
</dbReference>
<dbReference type="Gene3D" id="3.30.70.1070">
    <property type="entry name" value="Sporulation related repeat"/>
    <property type="match status" value="1"/>
</dbReference>
<dbReference type="AlphaFoldDB" id="A0A6L5JWA6"/>
<dbReference type="GO" id="GO:0042834">
    <property type="term" value="F:peptidoglycan binding"/>
    <property type="evidence" value="ECO:0007669"/>
    <property type="project" value="InterPro"/>
</dbReference>
<feature type="domain" description="SPOR" evidence="3">
    <location>
        <begin position="219"/>
        <end position="298"/>
    </location>
</feature>
<keyword evidence="2" id="KW-0812">Transmembrane</keyword>